<gene>
    <name evidence="1" type="ORF">PBIL07802_LOCUS19662</name>
</gene>
<accession>A0A7S3DGW5</accession>
<reference evidence="1" key="1">
    <citation type="submission" date="2021-01" db="EMBL/GenBank/DDBJ databases">
        <authorList>
            <person name="Corre E."/>
            <person name="Pelletier E."/>
            <person name="Niang G."/>
            <person name="Scheremetjew M."/>
            <person name="Finn R."/>
            <person name="Kale V."/>
            <person name="Holt S."/>
            <person name="Cochrane G."/>
            <person name="Meng A."/>
            <person name="Brown T."/>
            <person name="Cohen L."/>
        </authorList>
    </citation>
    <scope>NUCLEOTIDE SEQUENCE</scope>
    <source>
        <strain evidence="1">NIES-2562</strain>
    </source>
</reference>
<protein>
    <submittedName>
        <fullName evidence="1">Uncharacterized protein</fullName>
    </submittedName>
</protein>
<dbReference type="EMBL" id="HBIB01030368">
    <property type="protein sequence ID" value="CAE0257403.1"/>
    <property type="molecule type" value="Transcribed_RNA"/>
</dbReference>
<dbReference type="AlphaFoldDB" id="A0A7S3DGW5"/>
<sequence length="193" mass="21002">MSHALPNSHTVIVGRTIMTRSLALLAIFLACASAVSARALAPASAQLEFKRPLEDVNILWNKCMDVPELGESCIGIFVIADNGTLGVQLNISGHVFQEAVVKGNQVCLDCDSLLELMTDIPVLSAFTPIIKLVEKLHHLIPADVFSICVDIDNMKYDGTYFDGCPKLQATLMCWEGKCLYKGSVDFGCFHVKA</sequence>
<organism evidence="1">
    <name type="scientific">Palpitomonas bilix</name>
    <dbReference type="NCBI Taxonomy" id="652834"/>
    <lineage>
        <taxon>Eukaryota</taxon>
        <taxon>Eukaryota incertae sedis</taxon>
    </lineage>
</organism>
<name>A0A7S3DGW5_9EUKA</name>
<evidence type="ECO:0000313" key="1">
    <source>
        <dbReference type="EMBL" id="CAE0257403.1"/>
    </source>
</evidence>
<proteinExistence type="predicted"/>